<sequence length="233" mass="26949">MEGFHKMQDDLERVIEKEDTSSTVTTGSDCEETLKHGPLTVRQRLDAIIHSHKFQVGIIVLVVFDILLVLSELLFDLEIVRLEGSHQETVPEVLHYCSIFILSLFLIEIGLRIFVMRLSFFTHKLELFDAVVVIVSFVLDVVFRNRQDAASGVGLLVILRLWRVARILNGIVLSVKRQAEKKIEREKHMHEACEQELTKFRSYCTSLESEIESLHRLLKQHGIQYSEKVEKRP</sequence>
<keyword evidence="8" id="KW-0175">Coiled coil</keyword>
<evidence type="ECO:0000256" key="11">
    <source>
        <dbReference type="ARBA" id="ARBA00023303"/>
    </source>
</evidence>
<dbReference type="Gene3D" id="1.20.5.170">
    <property type="match status" value="1"/>
</dbReference>
<accession>A0ABD0J2B9</accession>
<dbReference type="EMBL" id="JACVVK020000735">
    <property type="protein sequence ID" value="KAK7450704.1"/>
    <property type="molecule type" value="Genomic_DNA"/>
</dbReference>
<organism evidence="15 16">
    <name type="scientific">Batillaria attramentaria</name>
    <dbReference type="NCBI Taxonomy" id="370345"/>
    <lineage>
        <taxon>Eukaryota</taxon>
        <taxon>Metazoa</taxon>
        <taxon>Spiralia</taxon>
        <taxon>Lophotrochozoa</taxon>
        <taxon>Mollusca</taxon>
        <taxon>Gastropoda</taxon>
        <taxon>Caenogastropoda</taxon>
        <taxon>Sorbeoconcha</taxon>
        <taxon>Cerithioidea</taxon>
        <taxon>Batillariidae</taxon>
        <taxon>Batillaria</taxon>
    </lineage>
</organism>
<evidence type="ECO:0000256" key="5">
    <source>
        <dbReference type="ARBA" id="ARBA00022692"/>
    </source>
</evidence>
<keyword evidence="7 13" id="KW-1133">Transmembrane helix</keyword>
<evidence type="ECO:0000256" key="10">
    <source>
        <dbReference type="ARBA" id="ARBA00023136"/>
    </source>
</evidence>
<dbReference type="PANTHER" id="PTHR46480">
    <property type="entry name" value="F20B24.22"/>
    <property type="match status" value="1"/>
</dbReference>
<evidence type="ECO:0000256" key="13">
    <source>
        <dbReference type="SAM" id="Phobius"/>
    </source>
</evidence>
<comment type="subcellular location">
    <subcellularLocation>
        <location evidence="1">Cell membrane</location>
        <topology evidence="1">Multi-pass membrane protein</topology>
    </subcellularLocation>
</comment>
<dbReference type="GO" id="GO:0005886">
    <property type="term" value="C:plasma membrane"/>
    <property type="evidence" value="ECO:0007669"/>
    <property type="project" value="UniProtKB-SubCell"/>
</dbReference>
<feature type="transmembrane region" description="Helical" evidence="13">
    <location>
        <begin position="93"/>
        <end position="115"/>
    </location>
</feature>
<dbReference type="GO" id="GO:0034220">
    <property type="term" value="P:monoatomic ion transmembrane transport"/>
    <property type="evidence" value="ECO:0007669"/>
    <property type="project" value="UniProtKB-KW"/>
</dbReference>
<dbReference type="GO" id="GO:0034702">
    <property type="term" value="C:monoatomic ion channel complex"/>
    <property type="evidence" value="ECO:0007669"/>
    <property type="project" value="UniProtKB-KW"/>
</dbReference>
<feature type="non-terminal residue" evidence="15">
    <location>
        <position position="233"/>
    </location>
</feature>
<dbReference type="Gene3D" id="1.20.120.350">
    <property type="entry name" value="Voltage-gated potassium channels. Chain C"/>
    <property type="match status" value="1"/>
</dbReference>
<protein>
    <recommendedName>
        <fullName evidence="2">Voltage-gated hydrogen channel 1</fullName>
    </recommendedName>
    <alternativeName>
        <fullName evidence="12">Hydrogen voltage-gated channel 1</fullName>
    </alternativeName>
</protein>
<name>A0ABD0J2B9_9CAEN</name>
<evidence type="ECO:0000256" key="6">
    <source>
        <dbReference type="ARBA" id="ARBA00022882"/>
    </source>
</evidence>
<feature type="transmembrane region" description="Helical" evidence="13">
    <location>
        <begin position="54"/>
        <end position="73"/>
    </location>
</feature>
<feature type="domain" description="Ion transport" evidence="14">
    <location>
        <begin position="54"/>
        <end position="169"/>
    </location>
</feature>
<keyword evidence="11" id="KW-0407">Ion channel</keyword>
<dbReference type="Pfam" id="PF00520">
    <property type="entry name" value="Ion_trans"/>
    <property type="match status" value="1"/>
</dbReference>
<evidence type="ECO:0000256" key="12">
    <source>
        <dbReference type="ARBA" id="ARBA00031989"/>
    </source>
</evidence>
<dbReference type="AlphaFoldDB" id="A0ABD0J2B9"/>
<evidence type="ECO:0000256" key="3">
    <source>
        <dbReference type="ARBA" id="ARBA00022448"/>
    </source>
</evidence>
<dbReference type="InterPro" id="IPR005821">
    <property type="entry name" value="Ion_trans_dom"/>
</dbReference>
<evidence type="ECO:0000256" key="2">
    <source>
        <dbReference type="ARBA" id="ARBA00015897"/>
    </source>
</evidence>
<comment type="caution">
    <text evidence="15">The sequence shown here is derived from an EMBL/GenBank/DDBJ whole genome shotgun (WGS) entry which is preliminary data.</text>
</comment>
<dbReference type="PANTHER" id="PTHR46480:SF1">
    <property type="entry name" value="VOLTAGE-GATED HYDROGEN CHANNEL 1"/>
    <property type="match status" value="1"/>
</dbReference>
<dbReference type="InterPro" id="IPR031846">
    <property type="entry name" value="Hvcn1"/>
</dbReference>
<dbReference type="Proteomes" id="UP001519460">
    <property type="component" value="Unassembled WGS sequence"/>
</dbReference>
<proteinExistence type="predicted"/>
<evidence type="ECO:0000256" key="9">
    <source>
        <dbReference type="ARBA" id="ARBA00023065"/>
    </source>
</evidence>
<dbReference type="InterPro" id="IPR027359">
    <property type="entry name" value="Volt_channel_dom_sf"/>
</dbReference>
<keyword evidence="4" id="KW-1003">Cell membrane</keyword>
<keyword evidence="10 13" id="KW-0472">Membrane</keyword>
<evidence type="ECO:0000256" key="1">
    <source>
        <dbReference type="ARBA" id="ARBA00004651"/>
    </source>
</evidence>
<keyword evidence="5 13" id="KW-0812">Transmembrane</keyword>
<reference evidence="15 16" key="1">
    <citation type="journal article" date="2023" name="Sci. Data">
        <title>Genome assembly of the Korean intertidal mud-creeper Batillaria attramentaria.</title>
        <authorList>
            <person name="Patra A.K."/>
            <person name="Ho P.T."/>
            <person name="Jun S."/>
            <person name="Lee S.J."/>
            <person name="Kim Y."/>
            <person name="Won Y.J."/>
        </authorList>
    </citation>
    <scope>NUCLEOTIDE SEQUENCE [LARGE SCALE GENOMIC DNA]</scope>
    <source>
        <strain evidence="15">Wonlab-2016</strain>
    </source>
</reference>
<dbReference type="SUPFAM" id="SSF81324">
    <property type="entry name" value="Voltage-gated potassium channels"/>
    <property type="match status" value="1"/>
</dbReference>
<evidence type="ECO:0000256" key="4">
    <source>
        <dbReference type="ARBA" id="ARBA00022475"/>
    </source>
</evidence>
<evidence type="ECO:0000256" key="8">
    <source>
        <dbReference type="ARBA" id="ARBA00023054"/>
    </source>
</evidence>
<keyword evidence="16" id="KW-1185">Reference proteome</keyword>
<keyword evidence="9" id="KW-0406">Ion transport</keyword>
<keyword evidence="6" id="KW-0851">Voltage-gated channel</keyword>
<evidence type="ECO:0000313" key="15">
    <source>
        <dbReference type="EMBL" id="KAK7450704.1"/>
    </source>
</evidence>
<gene>
    <name evidence="15" type="ORF">BaRGS_00039887</name>
</gene>
<evidence type="ECO:0000256" key="7">
    <source>
        <dbReference type="ARBA" id="ARBA00022989"/>
    </source>
</evidence>
<evidence type="ECO:0000313" key="16">
    <source>
        <dbReference type="Proteomes" id="UP001519460"/>
    </source>
</evidence>
<evidence type="ECO:0000259" key="14">
    <source>
        <dbReference type="Pfam" id="PF00520"/>
    </source>
</evidence>
<keyword evidence="3" id="KW-0813">Transport</keyword>